<protein>
    <submittedName>
        <fullName evidence="1">Uncharacterized protein</fullName>
    </submittedName>
</protein>
<accession>A0A5D2L6E6</accession>
<organism evidence="1 2">
    <name type="scientific">Gossypium tomentosum</name>
    <name type="common">Hawaiian cotton</name>
    <name type="synonym">Gossypium sandvicense</name>
    <dbReference type="NCBI Taxonomy" id="34277"/>
    <lineage>
        <taxon>Eukaryota</taxon>
        <taxon>Viridiplantae</taxon>
        <taxon>Streptophyta</taxon>
        <taxon>Embryophyta</taxon>
        <taxon>Tracheophyta</taxon>
        <taxon>Spermatophyta</taxon>
        <taxon>Magnoliopsida</taxon>
        <taxon>eudicotyledons</taxon>
        <taxon>Gunneridae</taxon>
        <taxon>Pentapetalae</taxon>
        <taxon>rosids</taxon>
        <taxon>malvids</taxon>
        <taxon>Malvales</taxon>
        <taxon>Malvaceae</taxon>
        <taxon>Malvoideae</taxon>
        <taxon>Gossypium</taxon>
    </lineage>
</organism>
<reference evidence="1 2" key="1">
    <citation type="submission" date="2019-07" db="EMBL/GenBank/DDBJ databases">
        <title>WGS assembly of Gossypium tomentosum.</title>
        <authorList>
            <person name="Chen Z.J."/>
            <person name="Sreedasyam A."/>
            <person name="Ando A."/>
            <person name="Song Q."/>
            <person name="De L."/>
            <person name="Hulse-Kemp A."/>
            <person name="Ding M."/>
            <person name="Ye W."/>
            <person name="Kirkbride R."/>
            <person name="Jenkins J."/>
            <person name="Plott C."/>
            <person name="Lovell J."/>
            <person name="Lin Y.-M."/>
            <person name="Vaughn R."/>
            <person name="Liu B."/>
            <person name="Li W."/>
            <person name="Simpson S."/>
            <person name="Scheffler B."/>
            <person name="Saski C."/>
            <person name="Grover C."/>
            <person name="Hu G."/>
            <person name="Conover J."/>
            <person name="Carlson J."/>
            <person name="Shu S."/>
            <person name="Boston L."/>
            <person name="Williams M."/>
            <person name="Peterson D."/>
            <person name="Mcgee K."/>
            <person name="Jones D."/>
            <person name="Wendel J."/>
            <person name="Stelly D."/>
            <person name="Grimwood J."/>
            <person name="Schmutz J."/>
        </authorList>
    </citation>
    <scope>NUCLEOTIDE SEQUENCE [LARGE SCALE GENOMIC DNA]</scope>
    <source>
        <strain evidence="1">7179.01</strain>
    </source>
</reference>
<name>A0A5D2L6E6_GOSTO</name>
<dbReference type="EMBL" id="CM017627">
    <property type="protein sequence ID" value="TYH74604.1"/>
    <property type="molecule type" value="Genomic_DNA"/>
</dbReference>
<dbReference type="AlphaFoldDB" id="A0A5D2L6E6"/>
<evidence type="ECO:0000313" key="2">
    <source>
        <dbReference type="Proteomes" id="UP000322667"/>
    </source>
</evidence>
<dbReference type="Proteomes" id="UP000322667">
    <property type="component" value="Chromosome D05"/>
</dbReference>
<evidence type="ECO:0000313" key="1">
    <source>
        <dbReference type="EMBL" id="TYH74604.1"/>
    </source>
</evidence>
<keyword evidence="2" id="KW-1185">Reference proteome</keyword>
<sequence>MVREGGAYANGCPLPTRGTNGGILFSLSQSTTTWISWRESQTITPLLLQMLFKFGFGGLEATNVEATSSYLSSCLS</sequence>
<gene>
    <name evidence="1" type="ORF">ES332_D05G411400v1</name>
</gene>
<proteinExistence type="predicted"/>